<feature type="transmembrane region" description="Helical" evidence="2">
    <location>
        <begin position="78"/>
        <end position="96"/>
    </location>
</feature>
<protein>
    <recommendedName>
        <fullName evidence="3">DUF8060 domain-containing protein</fullName>
    </recommendedName>
</protein>
<feature type="compositionally biased region" description="Low complexity" evidence="1">
    <location>
        <begin position="1"/>
        <end position="25"/>
    </location>
</feature>
<feature type="region of interest" description="Disordered" evidence="1">
    <location>
        <begin position="1"/>
        <end position="29"/>
    </location>
</feature>
<evidence type="ECO:0000313" key="4">
    <source>
        <dbReference type="EMBL" id="SDF95208.1"/>
    </source>
</evidence>
<dbReference type="OrthoDB" id="307104at2157"/>
<organism evidence="4 5">
    <name type="scientific">Halorientalis regularis</name>
    <dbReference type="NCBI Taxonomy" id="660518"/>
    <lineage>
        <taxon>Archaea</taxon>
        <taxon>Methanobacteriati</taxon>
        <taxon>Methanobacteriota</taxon>
        <taxon>Stenosarchaea group</taxon>
        <taxon>Halobacteria</taxon>
        <taxon>Halobacteriales</taxon>
        <taxon>Haloarculaceae</taxon>
        <taxon>Halorientalis</taxon>
    </lineage>
</organism>
<name>A0A1G7Q9R4_9EURY</name>
<dbReference type="STRING" id="660518.SAMN05216218_11247"/>
<dbReference type="InterPro" id="IPR058373">
    <property type="entry name" value="DUF8060"/>
</dbReference>
<feature type="domain" description="DUF8060" evidence="3">
    <location>
        <begin position="5"/>
        <end position="99"/>
    </location>
</feature>
<evidence type="ECO:0000259" key="3">
    <source>
        <dbReference type="Pfam" id="PF26256"/>
    </source>
</evidence>
<dbReference type="RefSeq" id="WP_092693821.1">
    <property type="nucleotide sequence ID" value="NZ_FNBK01000012.1"/>
</dbReference>
<accession>A0A1G7Q9R4</accession>
<proteinExistence type="predicted"/>
<reference evidence="5" key="1">
    <citation type="submission" date="2016-10" db="EMBL/GenBank/DDBJ databases">
        <authorList>
            <person name="Varghese N."/>
            <person name="Submissions S."/>
        </authorList>
    </citation>
    <scope>NUCLEOTIDE SEQUENCE [LARGE SCALE GENOMIC DNA]</scope>
    <source>
        <strain evidence="5">IBRC-M 10760</strain>
    </source>
</reference>
<dbReference type="EMBL" id="FNBK01000012">
    <property type="protein sequence ID" value="SDF95208.1"/>
    <property type="molecule type" value="Genomic_DNA"/>
</dbReference>
<keyword evidence="2" id="KW-0472">Membrane</keyword>
<evidence type="ECO:0000313" key="5">
    <source>
        <dbReference type="Proteomes" id="UP000199076"/>
    </source>
</evidence>
<evidence type="ECO:0000256" key="1">
    <source>
        <dbReference type="SAM" id="MobiDB-lite"/>
    </source>
</evidence>
<gene>
    <name evidence="4" type="ORF">SAMN05216218_11247</name>
</gene>
<dbReference type="AlphaFoldDB" id="A0A1G7Q9R4"/>
<feature type="transmembrane region" description="Helical" evidence="2">
    <location>
        <begin position="37"/>
        <end position="58"/>
    </location>
</feature>
<dbReference type="Proteomes" id="UP000199076">
    <property type="component" value="Unassembled WGS sequence"/>
</dbReference>
<dbReference type="Pfam" id="PF26256">
    <property type="entry name" value="DUF8060"/>
    <property type="match status" value="1"/>
</dbReference>
<keyword evidence="5" id="KW-1185">Reference proteome</keyword>
<sequence length="104" mass="10810">MTDSTDPTDDAPTADPSPAGSDASGPMDGEMSVFEQLQWGALVLLIVAAIWATAQFYLSATRAIEVWVGTGYQPVVMAAFNLAVLLSAVAGIARLARRLGSVPT</sequence>
<keyword evidence="2" id="KW-0812">Transmembrane</keyword>
<evidence type="ECO:0000256" key="2">
    <source>
        <dbReference type="SAM" id="Phobius"/>
    </source>
</evidence>
<keyword evidence="2" id="KW-1133">Transmembrane helix</keyword>